<feature type="region of interest" description="Disordered" evidence="2">
    <location>
        <begin position="97"/>
        <end position="119"/>
    </location>
</feature>
<sequence>MYKIINQLTNQEETFEHRDELLSRLEIINERMKSNRITGSYWLYSLNSEGEFLQEERLEIPFVGIIDQLLENFGMSAGKKKKGFLHFLAKHKEKNSSLGTPEIQLQPEFQSEPDPEPEDLTVKKEANMARQRIAELVSQKPQDEAREEVPLEDEMTYSSSEWTTEDFSRLDENEEERVEASQDENTQDTSTEATTTEAVAPVVEAFTQKENKSIPDQKDESSFYLSHATTVNLPSEVIDSFEAQTITYKQSIKNKIKSNEDFIKEANEEIAQCQNRIDELKQQILEKDSQATQLKDLYFKIEEVS</sequence>
<accession>A0A943ADY6</accession>
<dbReference type="EMBL" id="JAGZLW010000073">
    <property type="protein sequence ID" value="MBS4949001.1"/>
    <property type="molecule type" value="Genomic_DNA"/>
</dbReference>
<evidence type="ECO:0000313" key="3">
    <source>
        <dbReference type="EMBL" id="MBS4949001.1"/>
    </source>
</evidence>
<evidence type="ECO:0000256" key="1">
    <source>
        <dbReference type="SAM" id="Coils"/>
    </source>
</evidence>
<feature type="region of interest" description="Disordered" evidence="2">
    <location>
        <begin position="134"/>
        <end position="198"/>
    </location>
</feature>
<organism evidence="3 4">
    <name type="scientific">Streptococcus mitis</name>
    <dbReference type="NCBI Taxonomy" id="28037"/>
    <lineage>
        <taxon>Bacteria</taxon>
        <taxon>Bacillati</taxon>
        <taxon>Bacillota</taxon>
        <taxon>Bacilli</taxon>
        <taxon>Lactobacillales</taxon>
        <taxon>Streptococcaceae</taxon>
        <taxon>Streptococcus</taxon>
        <taxon>Streptococcus mitis group</taxon>
    </lineage>
</organism>
<reference evidence="3" key="1">
    <citation type="submission" date="2021-02" db="EMBL/GenBank/DDBJ databases">
        <title>Infant gut strain persistence is associated with maternal origin, phylogeny, and functional potential including surface adhesion and iron acquisition.</title>
        <authorList>
            <person name="Lou Y.C."/>
        </authorList>
    </citation>
    <scope>NUCLEOTIDE SEQUENCE</scope>
    <source>
        <strain evidence="3">L3_114_025G1_dasL3_114_025G1_concoct_29</strain>
    </source>
</reference>
<keyword evidence="1" id="KW-0175">Coiled coil</keyword>
<dbReference type="Proteomes" id="UP000759590">
    <property type="component" value="Unassembled WGS sequence"/>
</dbReference>
<gene>
    <name evidence="3" type="ORF">KHZ51_09925</name>
</gene>
<evidence type="ECO:0000313" key="4">
    <source>
        <dbReference type="Proteomes" id="UP000759590"/>
    </source>
</evidence>
<comment type="caution">
    <text evidence="3">The sequence shown here is derived from an EMBL/GenBank/DDBJ whole genome shotgun (WGS) entry which is preliminary data.</text>
</comment>
<protein>
    <submittedName>
        <fullName evidence="3">Uncharacterized protein</fullName>
    </submittedName>
</protein>
<feature type="compositionally biased region" description="Acidic residues" evidence="2">
    <location>
        <begin position="172"/>
        <end position="186"/>
    </location>
</feature>
<name>A0A943ADY6_STRMT</name>
<dbReference type="AlphaFoldDB" id="A0A943ADY6"/>
<feature type="coiled-coil region" evidence="1">
    <location>
        <begin position="249"/>
        <end position="297"/>
    </location>
</feature>
<proteinExistence type="predicted"/>
<evidence type="ECO:0000256" key="2">
    <source>
        <dbReference type="SAM" id="MobiDB-lite"/>
    </source>
</evidence>